<dbReference type="SUPFAM" id="SSF56801">
    <property type="entry name" value="Acetyl-CoA synthetase-like"/>
    <property type="match status" value="1"/>
</dbReference>
<evidence type="ECO:0000256" key="3">
    <source>
        <dbReference type="ARBA" id="ARBA00004827"/>
    </source>
</evidence>
<comment type="pathway">
    <text evidence="3">Amino-acid biosynthesis; L-lysine biosynthesis via AAA pathway; L-lysine from L-alpha-aminoadipate (fungal route): step 1/3.</text>
</comment>
<comment type="function">
    <text evidence="2">Catalyzes the activation of alpha-aminoadipate by ATP-dependent adenylation and the reduction of activated alpha-aminoadipate by NADPH. The activated alpha-aminoadipate is bound to the phosphopantheinyl group of the enzyme itself before it is reduced to (S)-2-amino-6-oxohexanoate.</text>
</comment>
<evidence type="ECO:0000256" key="9">
    <source>
        <dbReference type="ARBA" id="ARBA00022605"/>
    </source>
</evidence>
<keyword evidence="8" id="KW-0597">Phosphoprotein</keyword>
<dbReference type="InterPro" id="IPR010071">
    <property type="entry name" value="AA_adenyl_dom"/>
</dbReference>
<dbReference type="InterPro" id="IPR020845">
    <property type="entry name" value="AMP-binding_CS"/>
</dbReference>
<dbReference type="InterPro" id="IPR000873">
    <property type="entry name" value="AMP-dep_synth/lig_dom"/>
</dbReference>
<dbReference type="EC" id="1.2.1.95" evidence="5"/>
<comment type="catalytic activity">
    <reaction evidence="15">
        <text>(S)-2-amino-6-oxohexanoate + AMP + diphosphate + NADP(+) = L-2-aminoadipate + ATP + NADPH + H(+)</text>
        <dbReference type="Rhea" id="RHEA:46936"/>
        <dbReference type="ChEBI" id="CHEBI:15378"/>
        <dbReference type="ChEBI" id="CHEBI:30616"/>
        <dbReference type="ChEBI" id="CHEBI:33019"/>
        <dbReference type="ChEBI" id="CHEBI:57783"/>
        <dbReference type="ChEBI" id="CHEBI:58321"/>
        <dbReference type="ChEBI" id="CHEBI:58349"/>
        <dbReference type="ChEBI" id="CHEBI:58672"/>
        <dbReference type="ChEBI" id="CHEBI:456215"/>
        <dbReference type="EC" id="1.2.1.95"/>
    </reaction>
</comment>
<evidence type="ECO:0000256" key="14">
    <source>
        <dbReference type="ARBA" id="ARBA00032195"/>
    </source>
</evidence>
<dbReference type="PANTHER" id="PTHR44845">
    <property type="entry name" value="CARRIER DOMAIN-CONTAINING PROTEIN"/>
    <property type="match status" value="1"/>
</dbReference>
<dbReference type="NCBIfam" id="TIGR01733">
    <property type="entry name" value="AA-adenyl-dom"/>
    <property type="match status" value="1"/>
</dbReference>
<evidence type="ECO:0000256" key="17">
    <source>
        <dbReference type="ARBA" id="ARBA00049537"/>
    </source>
</evidence>
<dbReference type="GO" id="GO:0031177">
    <property type="term" value="F:phosphopantetheine binding"/>
    <property type="evidence" value="ECO:0007669"/>
    <property type="project" value="InterPro"/>
</dbReference>
<dbReference type="InterPro" id="IPR036291">
    <property type="entry name" value="NAD(P)-bd_dom_sf"/>
</dbReference>
<dbReference type="Gene3D" id="3.40.50.720">
    <property type="entry name" value="NAD(P)-binding Rossmann-like Domain"/>
    <property type="match status" value="1"/>
</dbReference>
<accession>A0A9W9L6B9</accession>
<evidence type="ECO:0000256" key="15">
    <source>
        <dbReference type="ARBA" id="ARBA00048260"/>
    </source>
</evidence>
<proteinExistence type="inferred from homology"/>
<dbReference type="InterPro" id="IPR010080">
    <property type="entry name" value="Thioester_reductase-like_dom"/>
</dbReference>
<keyword evidence="11" id="KW-0560">Oxidoreductase</keyword>
<reference evidence="19" key="2">
    <citation type="journal article" date="2023" name="IMA Fungus">
        <title>Comparative genomic study of the Penicillium genus elucidates a diverse pangenome and 15 lateral gene transfer events.</title>
        <authorList>
            <person name="Petersen C."/>
            <person name="Sorensen T."/>
            <person name="Nielsen M.R."/>
            <person name="Sondergaard T.E."/>
            <person name="Sorensen J.L."/>
            <person name="Fitzpatrick D.A."/>
            <person name="Frisvad J.C."/>
            <person name="Nielsen K.L."/>
        </authorList>
    </citation>
    <scope>NUCLEOTIDE SEQUENCE</scope>
    <source>
        <strain evidence="19">IBT 22155</strain>
    </source>
</reference>
<keyword evidence="10" id="KW-0521">NADP</keyword>
<dbReference type="GeneID" id="81403482"/>
<dbReference type="OrthoDB" id="329835at2759"/>
<dbReference type="Gene3D" id="1.10.1200.10">
    <property type="entry name" value="ACP-like"/>
    <property type="match status" value="1"/>
</dbReference>
<protein>
    <recommendedName>
        <fullName evidence="14">Alpha-aminoadipate reductase</fullName>
        <ecNumber evidence="6">1.2.1.31</ecNumber>
        <ecNumber evidence="5">1.2.1.95</ecNumber>
    </recommendedName>
    <alternativeName>
        <fullName evidence="13">L-aminoadipate-semialdehyde dehydrogenase</fullName>
    </alternativeName>
</protein>
<dbReference type="InterPro" id="IPR009081">
    <property type="entry name" value="PP-bd_ACP"/>
</dbReference>
<keyword evidence="7" id="KW-0596">Phosphopantetheine</keyword>
<dbReference type="Gene3D" id="3.30.300.30">
    <property type="match status" value="1"/>
</dbReference>
<dbReference type="Pfam" id="PF00550">
    <property type="entry name" value="PP-binding"/>
    <property type="match status" value="1"/>
</dbReference>
<dbReference type="InterPro" id="IPR001242">
    <property type="entry name" value="Condensation_dom"/>
</dbReference>
<dbReference type="PIRSF" id="PIRSF001617">
    <property type="entry name" value="Alpha-AR"/>
    <property type="match status" value="1"/>
</dbReference>
<dbReference type="InterPro" id="IPR042099">
    <property type="entry name" value="ANL_N_sf"/>
</dbReference>
<dbReference type="PROSITE" id="PS50075">
    <property type="entry name" value="CARRIER"/>
    <property type="match status" value="1"/>
</dbReference>
<evidence type="ECO:0000256" key="11">
    <source>
        <dbReference type="ARBA" id="ARBA00023002"/>
    </source>
</evidence>
<dbReference type="Gene3D" id="3.40.50.12780">
    <property type="entry name" value="N-terminal domain of ligase-like"/>
    <property type="match status" value="1"/>
</dbReference>
<name>A0A9W9L6B9_9EURO</name>
<reference evidence="19" key="1">
    <citation type="submission" date="2022-11" db="EMBL/GenBank/DDBJ databases">
        <authorList>
            <person name="Petersen C."/>
        </authorList>
    </citation>
    <scope>NUCLEOTIDE SEQUENCE</scope>
    <source>
        <strain evidence="19">IBT 22155</strain>
    </source>
</reference>
<dbReference type="InterPro" id="IPR045851">
    <property type="entry name" value="AMP-bd_C_sf"/>
</dbReference>
<dbReference type="InterPro" id="IPR020806">
    <property type="entry name" value="PKS_PP-bd"/>
</dbReference>
<dbReference type="FunFam" id="3.40.50.720:FF:000787">
    <property type="entry name" value="L-2-aminoadipate reductase"/>
    <property type="match status" value="1"/>
</dbReference>
<dbReference type="Pfam" id="PF00501">
    <property type="entry name" value="AMP-binding"/>
    <property type="match status" value="1"/>
</dbReference>
<evidence type="ECO:0000256" key="6">
    <source>
        <dbReference type="ARBA" id="ARBA00013073"/>
    </source>
</evidence>
<evidence type="ECO:0000256" key="16">
    <source>
        <dbReference type="ARBA" id="ARBA00048414"/>
    </source>
</evidence>
<evidence type="ECO:0000313" key="19">
    <source>
        <dbReference type="EMBL" id="KAJ5138720.1"/>
    </source>
</evidence>
<comment type="similarity">
    <text evidence="4">Belongs to the ATP-dependent AMP-binding enzyme family.</text>
</comment>
<dbReference type="CDD" id="cd05235">
    <property type="entry name" value="SDR_e1"/>
    <property type="match status" value="1"/>
</dbReference>
<feature type="domain" description="Carrier" evidence="18">
    <location>
        <begin position="865"/>
        <end position="944"/>
    </location>
</feature>
<evidence type="ECO:0000256" key="8">
    <source>
        <dbReference type="ARBA" id="ARBA00022553"/>
    </source>
</evidence>
<dbReference type="EMBL" id="JAPQKL010000003">
    <property type="protein sequence ID" value="KAJ5138720.1"/>
    <property type="molecule type" value="Genomic_DNA"/>
</dbReference>
<dbReference type="InterPro" id="IPR036736">
    <property type="entry name" value="ACP-like_sf"/>
</dbReference>
<comment type="cofactor">
    <cofactor evidence="1">
        <name>pantetheine 4'-phosphate</name>
        <dbReference type="ChEBI" id="CHEBI:47942"/>
    </cofactor>
</comment>
<dbReference type="RefSeq" id="XP_056523369.1">
    <property type="nucleotide sequence ID" value="XM_056664312.1"/>
</dbReference>
<dbReference type="NCBIfam" id="TIGR01746">
    <property type="entry name" value="Thioester-redct"/>
    <property type="match status" value="1"/>
</dbReference>
<dbReference type="InterPro" id="IPR014397">
    <property type="entry name" value="Lys2"/>
</dbReference>
<comment type="caution">
    <text evidence="19">The sequence shown here is derived from an EMBL/GenBank/DDBJ whole genome shotgun (WGS) entry which is preliminary data.</text>
</comment>
<comment type="catalytic activity">
    <reaction evidence="16">
        <text>(S)-2-amino-6-oxohexanoate + NAD(+) + H2O = L-2-aminoadipate + NADH + 2 H(+)</text>
        <dbReference type="Rhea" id="RHEA:12308"/>
        <dbReference type="ChEBI" id="CHEBI:15377"/>
        <dbReference type="ChEBI" id="CHEBI:15378"/>
        <dbReference type="ChEBI" id="CHEBI:57540"/>
        <dbReference type="ChEBI" id="CHEBI:57945"/>
        <dbReference type="ChEBI" id="CHEBI:58321"/>
        <dbReference type="ChEBI" id="CHEBI:58672"/>
        <dbReference type="EC" id="1.2.1.31"/>
    </reaction>
</comment>
<dbReference type="GO" id="GO:0019878">
    <property type="term" value="P:lysine biosynthetic process via aminoadipic acid"/>
    <property type="evidence" value="ECO:0007669"/>
    <property type="project" value="UniProtKB-ARBA"/>
</dbReference>
<dbReference type="PANTHER" id="PTHR44845:SF1">
    <property type="entry name" value="L-2-AMINOADIPATE REDUCTASE"/>
    <property type="match status" value="1"/>
</dbReference>
<evidence type="ECO:0000256" key="10">
    <source>
        <dbReference type="ARBA" id="ARBA00022857"/>
    </source>
</evidence>
<dbReference type="NCBIfam" id="TIGR03443">
    <property type="entry name" value="alpha_am_amid"/>
    <property type="match status" value="1"/>
</dbReference>
<dbReference type="SUPFAM" id="SSF52777">
    <property type="entry name" value="CoA-dependent acyltransferases"/>
    <property type="match status" value="1"/>
</dbReference>
<keyword evidence="9" id="KW-0028">Amino-acid biosynthesis</keyword>
<dbReference type="Pfam" id="PF07993">
    <property type="entry name" value="NAD_binding_4"/>
    <property type="match status" value="1"/>
</dbReference>
<dbReference type="PROSITE" id="PS00455">
    <property type="entry name" value="AMP_BINDING"/>
    <property type="match status" value="1"/>
</dbReference>
<keyword evidence="12" id="KW-0457">Lysine biosynthesis</keyword>
<dbReference type="EC" id="1.2.1.31" evidence="6"/>
<dbReference type="SMART" id="SM00823">
    <property type="entry name" value="PKS_PP"/>
    <property type="match status" value="1"/>
</dbReference>
<dbReference type="InterPro" id="IPR013120">
    <property type="entry name" value="FAR_NAD-bd"/>
</dbReference>
<gene>
    <name evidence="19" type="ORF">N7515_003568</name>
</gene>
<dbReference type="GO" id="GO:0044550">
    <property type="term" value="P:secondary metabolite biosynthetic process"/>
    <property type="evidence" value="ECO:0007669"/>
    <property type="project" value="UniProtKB-ARBA"/>
</dbReference>
<evidence type="ECO:0000256" key="1">
    <source>
        <dbReference type="ARBA" id="ARBA00001957"/>
    </source>
</evidence>
<evidence type="ECO:0000256" key="7">
    <source>
        <dbReference type="ARBA" id="ARBA00022450"/>
    </source>
</evidence>
<evidence type="ECO:0000256" key="4">
    <source>
        <dbReference type="ARBA" id="ARBA00006432"/>
    </source>
</evidence>
<evidence type="ECO:0000259" key="18">
    <source>
        <dbReference type="PROSITE" id="PS50075"/>
    </source>
</evidence>
<evidence type="ECO:0000256" key="12">
    <source>
        <dbReference type="ARBA" id="ARBA00023154"/>
    </source>
</evidence>
<dbReference type="Pfam" id="PF00668">
    <property type="entry name" value="Condensation"/>
    <property type="match status" value="1"/>
</dbReference>
<evidence type="ECO:0000313" key="20">
    <source>
        <dbReference type="Proteomes" id="UP001149079"/>
    </source>
</evidence>
<dbReference type="Proteomes" id="UP001149079">
    <property type="component" value="Unassembled WGS sequence"/>
</dbReference>
<sequence length="1418" mass="155826">MAAGTALQDRLEIWAQRLSNLTVSPLTRDYPDTQKPESKRAIEAFESLQLPKETQLQIQKFAGPSFTVFLTAFVVLVARLTGDEDIAVGTSSDEDGRPFVIRVPIDTSETFSQLYAKVDKAFQEGSSQIVPLGSLRSYIQEKSKSERTPVLFRFAAYDAPAASQDYPANTFDDTDLVVNVASAKKSETGMELGAYYNQRLFSSARIAFILKQLSAIASNAAANPEEAIGRIDLMTEDQRALLPDPTSDLNWSKFRGAIHDIFSANAENHPDKLCVVETESNNTPHREFTYRQINEASNILGHHLVQSGIQQGEVVMVYAYRGVDLVVAVMGILKAGATFSVIDPAYPPERQNIYLDVARPRALVNIAKATRDSGELSDIVRTFINENLELRTEIPALALLDDGTLVGGSVNGQDVFVNEVALKSKPTGVVVGPDSTPTLSFTSGSEGRPKGVRGRHFSLAYYFPWMSKTFKLTPDDKFTMLSGIAHDPIQRDIFTPLFLGARLLVPAREDIQNEKLAEWMKTHGATVTHLTPAMGQILVGGASAQFPSLHHAFFVGDILIKRDCRSLQGLAPNVNIVNMYGTTETQRAVSYFEIPSYASHEGYLDTMKDVIPAGRGMVDVQMLVVNRYDPTRLCAIGEVGEIYVRAAGLAEGYLGSPELSAKKFLANWFVKPEVWTEKDKAESQGKDEPWRQFYVGPRDRLYRSGDLGRYTPSGDVECSGRADDQVKIRGFRIELGEIDTHLSRHPLVRENVTLVRRDKDEEPTLVSYFVPDMNKWAAWLESKGLQDDDSAEGMVGLLRRFRPLRDDAREHLRSKLPTYAVPTVIIPLKRMPLNPNGKIDKPALPFPDTAELSAAAPRRRSSAMQALSETEQTLAQVWAKLIPNVTSRMIGPDDSFFDLGGHSILAQQMFFELRRKWRGIDISMNAIFRSPSLKGFASEIDRLLALESFATSDDKTVAGAVQASNEPDDEYSKDAVQLVNELPESFPERTEAMLTTEPTVFLTGATGFLGAHILRDLLTRKAPSAKVVALVRAKSEEQALERLRSTCRAYGFWDETWTSNLQALCGDLGKPQFGLSQQAWEDLTNRVDAVVHNGALVHWVYPYATLRPANVMGTIDALKLCASGKAKQFSFVSSTSALDKDHYVQESERIIAAGGNGISEDDDMEGSRVGLGTGYGQSKWAGEYLVKEAGRRGLRGTIVRSGYVLGDSTTGTTNTDDFLIRMLKGCIQVSARPNINNTVNMVPVDHVARIVIASAFHPPSKGVNVAHVTGHPRLRFNQFLGALELYGYNVPQVDYVPWSNLLEQYVNDGEHNDKESQHALMPLYHFVTSDLPSNTKAPELDDVNAAAALRADAAWSGVDVSAGAGVTEELVGLYASYLVQTGFLPAPTISGARPLPAAQISEEQKKTLLSVGGRGGAA</sequence>
<organism evidence="19 20">
    <name type="scientific">Penicillium bovifimosum</name>
    <dbReference type="NCBI Taxonomy" id="126998"/>
    <lineage>
        <taxon>Eukaryota</taxon>
        <taxon>Fungi</taxon>
        <taxon>Dikarya</taxon>
        <taxon>Ascomycota</taxon>
        <taxon>Pezizomycotina</taxon>
        <taxon>Eurotiomycetes</taxon>
        <taxon>Eurotiomycetidae</taxon>
        <taxon>Eurotiales</taxon>
        <taxon>Aspergillaceae</taxon>
        <taxon>Penicillium</taxon>
    </lineage>
</organism>
<evidence type="ECO:0000256" key="13">
    <source>
        <dbReference type="ARBA" id="ARBA00031335"/>
    </source>
</evidence>
<evidence type="ECO:0000256" key="2">
    <source>
        <dbReference type="ARBA" id="ARBA00003499"/>
    </source>
</evidence>
<dbReference type="Gene3D" id="3.30.559.30">
    <property type="entry name" value="Nonribosomal peptide synthetase, condensation domain"/>
    <property type="match status" value="1"/>
</dbReference>
<comment type="catalytic activity">
    <reaction evidence="17">
        <text>(S)-2-amino-6-oxohexanoate + NADP(+) + H2O = L-2-aminoadipate + NADPH + 2 H(+)</text>
        <dbReference type="Rhea" id="RHEA:12304"/>
        <dbReference type="ChEBI" id="CHEBI:15377"/>
        <dbReference type="ChEBI" id="CHEBI:15378"/>
        <dbReference type="ChEBI" id="CHEBI:57783"/>
        <dbReference type="ChEBI" id="CHEBI:58321"/>
        <dbReference type="ChEBI" id="CHEBI:58349"/>
        <dbReference type="ChEBI" id="CHEBI:58672"/>
        <dbReference type="EC" id="1.2.1.31"/>
    </reaction>
</comment>
<dbReference type="GO" id="GO:0004043">
    <property type="term" value="F:L-aminoadipate-semialdehyde dehydrogenase [NAD(P)+] activity"/>
    <property type="evidence" value="ECO:0007669"/>
    <property type="project" value="UniProtKB-EC"/>
</dbReference>
<dbReference type="SUPFAM" id="SSF51735">
    <property type="entry name" value="NAD(P)-binding Rossmann-fold domains"/>
    <property type="match status" value="1"/>
</dbReference>
<evidence type="ECO:0000256" key="5">
    <source>
        <dbReference type="ARBA" id="ARBA00012913"/>
    </source>
</evidence>
<dbReference type="SUPFAM" id="SSF47336">
    <property type="entry name" value="ACP-like"/>
    <property type="match status" value="1"/>
</dbReference>
<keyword evidence="20" id="KW-1185">Reference proteome</keyword>